<organism evidence="2 3">
    <name type="scientific">Thermogladius calderae (strain DSM 22663 / VKM B-2946 / 1633)</name>
    <dbReference type="NCBI Taxonomy" id="1184251"/>
    <lineage>
        <taxon>Archaea</taxon>
        <taxon>Thermoproteota</taxon>
        <taxon>Thermoprotei</taxon>
        <taxon>Desulfurococcales</taxon>
        <taxon>Desulfurococcaceae</taxon>
        <taxon>Thermogladius</taxon>
    </lineage>
</organism>
<sequence length="45" mass="4860">MNKQADERAKSKPAEPRLPAERVRVAALSDKASVVAGRGDIYPLP</sequence>
<protein>
    <submittedName>
        <fullName evidence="2">Uncharacterized protein</fullName>
    </submittedName>
</protein>
<name>I3TF78_THEC1</name>
<feature type="region of interest" description="Disordered" evidence="1">
    <location>
        <begin position="1"/>
        <end position="20"/>
    </location>
</feature>
<reference evidence="2 3" key="1">
    <citation type="journal article" date="2012" name="J. Bacteriol.">
        <title>Complete genome sequence of the hyperthermophilic cellulolytic Crenarchaeon 'Thermogladius cellulolyticus' 1633.</title>
        <authorList>
            <person name="Mardanov A.V."/>
            <person name="Kochetkova T.V."/>
            <person name="Beletsky A.V."/>
            <person name="Bonch-Osmolovskaya E.A."/>
            <person name="Ravin N.V."/>
            <person name="Skryabin K.G."/>
        </authorList>
    </citation>
    <scope>NUCLEOTIDE SEQUENCE [LARGE SCALE GENOMIC DNA]</scope>
    <source>
        <strain evidence="3">DSM 22663 / VKM B-2946 / 1633</strain>
    </source>
</reference>
<dbReference type="InParanoid" id="I3TF78"/>
<dbReference type="Proteomes" id="UP000005270">
    <property type="component" value="Chromosome"/>
</dbReference>
<dbReference type="KEGG" id="thg:TCELL_0993"/>
<accession>I3TF78</accession>
<proteinExistence type="predicted"/>
<dbReference type="RefSeq" id="WP_014737666.1">
    <property type="nucleotide sequence ID" value="NC_017954.1"/>
</dbReference>
<evidence type="ECO:0000256" key="1">
    <source>
        <dbReference type="SAM" id="MobiDB-lite"/>
    </source>
</evidence>
<dbReference type="GeneID" id="43840648"/>
<dbReference type="EMBL" id="CP003531">
    <property type="protein sequence ID" value="AFK51416.1"/>
    <property type="molecule type" value="Genomic_DNA"/>
</dbReference>
<evidence type="ECO:0000313" key="3">
    <source>
        <dbReference type="Proteomes" id="UP000005270"/>
    </source>
</evidence>
<gene>
    <name evidence="2" type="ordered locus">TCELL_0993</name>
</gene>
<dbReference type="AlphaFoldDB" id="I3TF78"/>
<evidence type="ECO:0000313" key="2">
    <source>
        <dbReference type="EMBL" id="AFK51416.1"/>
    </source>
</evidence>
<keyword evidence="3" id="KW-1185">Reference proteome</keyword>
<dbReference type="HOGENOM" id="CLU_3194690_0_0_2"/>